<reference evidence="2 3" key="1">
    <citation type="submission" date="2016-01" db="EMBL/GenBank/DDBJ databases">
        <title>Amycolatopsis coloradensis genome sequencing and assembly.</title>
        <authorList>
            <person name="Mayilraj S."/>
        </authorList>
    </citation>
    <scope>NUCLEOTIDE SEQUENCE [LARGE SCALE GENOMIC DNA]</scope>
    <source>
        <strain evidence="2 3">DSM 44225</strain>
    </source>
</reference>
<gene>
    <name evidence="2" type="ORF">BS329_18260</name>
</gene>
<evidence type="ECO:0000256" key="1">
    <source>
        <dbReference type="SAM" id="MobiDB-lite"/>
    </source>
</evidence>
<feature type="region of interest" description="Disordered" evidence="1">
    <location>
        <begin position="1"/>
        <end position="49"/>
    </location>
</feature>
<accession>A0A1R0KRB7</accession>
<dbReference type="RefSeq" id="WP_143253108.1">
    <property type="nucleotide sequence ID" value="NZ_JBEZVB010000189.1"/>
</dbReference>
<dbReference type="EMBL" id="MQUQ01000010">
    <property type="protein sequence ID" value="OLZ50393.1"/>
    <property type="molecule type" value="Genomic_DNA"/>
</dbReference>
<sequence length="81" mass="9052">MKPSTADPVTNRAGDMSAPGAQRSSEADLARTLHHRNQHRAQGERHLRGDDPCAADLVIVRLRGQRQVDRWLDGAFARNLR</sequence>
<dbReference type="AlphaFoldDB" id="A0A1R0KRB7"/>
<comment type="caution">
    <text evidence="2">The sequence shown here is derived from an EMBL/GenBank/DDBJ whole genome shotgun (WGS) entry which is preliminary data.</text>
</comment>
<organism evidence="2 3">
    <name type="scientific">Amycolatopsis coloradensis</name>
    <dbReference type="NCBI Taxonomy" id="76021"/>
    <lineage>
        <taxon>Bacteria</taxon>
        <taxon>Bacillati</taxon>
        <taxon>Actinomycetota</taxon>
        <taxon>Actinomycetes</taxon>
        <taxon>Pseudonocardiales</taxon>
        <taxon>Pseudonocardiaceae</taxon>
        <taxon>Amycolatopsis</taxon>
    </lineage>
</organism>
<evidence type="ECO:0000313" key="3">
    <source>
        <dbReference type="Proteomes" id="UP000187486"/>
    </source>
</evidence>
<proteinExistence type="predicted"/>
<evidence type="ECO:0000313" key="2">
    <source>
        <dbReference type="EMBL" id="OLZ50393.1"/>
    </source>
</evidence>
<keyword evidence="3" id="KW-1185">Reference proteome</keyword>
<protein>
    <submittedName>
        <fullName evidence="2">Uncharacterized protein</fullName>
    </submittedName>
</protein>
<dbReference type="Proteomes" id="UP000187486">
    <property type="component" value="Unassembled WGS sequence"/>
</dbReference>
<name>A0A1R0KRB7_9PSEU</name>